<proteinExistence type="predicted"/>
<dbReference type="Proteomes" id="UP000594459">
    <property type="component" value="Chromosome"/>
</dbReference>
<feature type="transmembrane region" description="Helical" evidence="5">
    <location>
        <begin position="126"/>
        <end position="143"/>
    </location>
</feature>
<evidence type="ECO:0000256" key="1">
    <source>
        <dbReference type="ARBA" id="ARBA00004141"/>
    </source>
</evidence>
<gene>
    <name evidence="6" type="ORF">IRL76_02040</name>
</gene>
<evidence type="ECO:0000313" key="7">
    <source>
        <dbReference type="Proteomes" id="UP000594459"/>
    </source>
</evidence>
<feature type="transmembrane region" description="Helical" evidence="5">
    <location>
        <begin position="230"/>
        <end position="252"/>
    </location>
</feature>
<feature type="transmembrane region" description="Helical" evidence="5">
    <location>
        <begin position="6"/>
        <end position="30"/>
    </location>
</feature>
<comment type="subcellular location">
    <subcellularLocation>
        <location evidence="1">Membrane</location>
        <topology evidence="1">Multi-pass membrane protein</topology>
    </subcellularLocation>
</comment>
<dbReference type="RefSeq" id="WP_200982700.1">
    <property type="nucleotide sequence ID" value="NZ_CP064654.1"/>
</dbReference>
<evidence type="ECO:0000256" key="5">
    <source>
        <dbReference type="SAM" id="Phobius"/>
    </source>
</evidence>
<dbReference type="KEGG" id="qso:IRL76_02040"/>
<organism evidence="6 7">
    <name type="scientific">Qipengyuania soli</name>
    <dbReference type="NCBI Taxonomy" id="2782568"/>
    <lineage>
        <taxon>Bacteria</taxon>
        <taxon>Pseudomonadati</taxon>
        <taxon>Pseudomonadota</taxon>
        <taxon>Alphaproteobacteria</taxon>
        <taxon>Sphingomonadales</taxon>
        <taxon>Erythrobacteraceae</taxon>
        <taxon>Qipengyuania</taxon>
    </lineage>
</organism>
<dbReference type="EMBL" id="CP064654">
    <property type="protein sequence ID" value="QPC99381.1"/>
    <property type="molecule type" value="Genomic_DNA"/>
</dbReference>
<dbReference type="InterPro" id="IPR002293">
    <property type="entry name" value="AA/rel_permease1"/>
</dbReference>
<protein>
    <submittedName>
        <fullName evidence="6">Amino acid permease</fullName>
    </submittedName>
</protein>
<dbReference type="GO" id="GO:0016020">
    <property type="term" value="C:membrane"/>
    <property type="evidence" value="ECO:0007669"/>
    <property type="project" value="UniProtKB-SubCell"/>
</dbReference>
<evidence type="ECO:0000256" key="2">
    <source>
        <dbReference type="ARBA" id="ARBA00022692"/>
    </source>
</evidence>
<feature type="transmembrane region" description="Helical" evidence="5">
    <location>
        <begin position="383"/>
        <end position="406"/>
    </location>
</feature>
<accession>A0A7S8F585</accession>
<dbReference type="InterPro" id="IPR050598">
    <property type="entry name" value="AminoAcid_Transporter"/>
</dbReference>
<reference evidence="6 7" key="1">
    <citation type="submission" date="2020-11" db="EMBL/GenBank/DDBJ databases">
        <title>The genome sequence of Erythrobacter sp. 6D36.</title>
        <authorList>
            <person name="Liu Y."/>
        </authorList>
    </citation>
    <scope>NUCLEOTIDE SEQUENCE [LARGE SCALE GENOMIC DNA]</scope>
    <source>
        <strain evidence="6 7">6D36</strain>
    </source>
</reference>
<keyword evidence="7" id="KW-1185">Reference proteome</keyword>
<dbReference type="AlphaFoldDB" id="A0A7S8F585"/>
<keyword evidence="2 5" id="KW-0812">Transmembrane</keyword>
<feature type="transmembrane region" description="Helical" evidence="5">
    <location>
        <begin position="354"/>
        <end position="371"/>
    </location>
</feature>
<sequence length="440" mass="45233">MSDKGHLLRVLGVVFGLAAVVGSVVGQGILRAPGIAAQASESGTVLIGLWFLGGALSLLAALPYAELGAALPSAGGIVTFTERAFGKGASVLASYSMLLMLISALANVAFVAGELLVRLGVGGGEIGPGAIATATLAVFFAINAMGTRISGGAQIAFSAFKGAVLAIFVVILFAQPGAPPVPGEASIAPQGLLGYATAMLVIIGAYNGWGDVVFYGEEIEDPARALPRALFGGIIAITVLYTAVNMAILHVLTPQQMAASDFAAGDAAAGIFGQAGDTVFTIFGVVSIAAICSLMTMTVSRIAYASARVGLLPPALERVAANGTPINAMILVVLGAAAFLWSGSYLTLASTSTALSQVMILLFALCSWQLYRREPDLPRPFRVPFFRPVMALVILFDAALLVVFIWQDPANSLLGFALVAALAAGYWLVRRMAGSKPIQE</sequence>
<keyword evidence="4 5" id="KW-0472">Membrane</keyword>
<feature type="transmembrane region" description="Helical" evidence="5">
    <location>
        <begin position="412"/>
        <end position="429"/>
    </location>
</feature>
<feature type="transmembrane region" description="Helical" evidence="5">
    <location>
        <begin position="325"/>
        <end position="348"/>
    </location>
</feature>
<feature type="transmembrane region" description="Helical" evidence="5">
    <location>
        <begin position="42"/>
        <end position="61"/>
    </location>
</feature>
<feature type="transmembrane region" description="Helical" evidence="5">
    <location>
        <begin position="187"/>
        <end position="209"/>
    </location>
</feature>
<dbReference type="PANTHER" id="PTHR11785">
    <property type="entry name" value="AMINO ACID TRANSPORTER"/>
    <property type="match status" value="1"/>
</dbReference>
<evidence type="ECO:0000256" key="3">
    <source>
        <dbReference type="ARBA" id="ARBA00022989"/>
    </source>
</evidence>
<keyword evidence="3 5" id="KW-1133">Transmembrane helix</keyword>
<evidence type="ECO:0000256" key="4">
    <source>
        <dbReference type="ARBA" id="ARBA00023136"/>
    </source>
</evidence>
<dbReference type="Gene3D" id="1.20.1740.10">
    <property type="entry name" value="Amino acid/polyamine transporter I"/>
    <property type="match status" value="1"/>
</dbReference>
<feature type="transmembrane region" description="Helical" evidence="5">
    <location>
        <begin position="155"/>
        <end position="175"/>
    </location>
</feature>
<feature type="transmembrane region" description="Helical" evidence="5">
    <location>
        <begin position="97"/>
        <end position="120"/>
    </location>
</feature>
<feature type="transmembrane region" description="Helical" evidence="5">
    <location>
        <begin position="279"/>
        <end position="304"/>
    </location>
</feature>
<name>A0A7S8F585_9SPHN</name>
<dbReference type="PIRSF" id="PIRSF006060">
    <property type="entry name" value="AA_transporter"/>
    <property type="match status" value="1"/>
</dbReference>
<dbReference type="Pfam" id="PF13520">
    <property type="entry name" value="AA_permease_2"/>
    <property type="match status" value="1"/>
</dbReference>
<evidence type="ECO:0000313" key="6">
    <source>
        <dbReference type="EMBL" id="QPC99381.1"/>
    </source>
</evidence>
<dbReference type="PANTHER" id="PTHR11785:SF512">
    <property type="entry name" value="SOBREMESA, ISOFORM B"/>
    <property type="match status" value="1"/>
</dbReference>
<dbReference type="GO" id="GO:0015179">
    <property type="term" value="F:L-amino acid transmembrane transporter activity"/>
    <property type="evidence" value="ECO:0007669"/>
    <property type="project" value="TreeGrafter"/>
</dbReference>